<evidence type="ECO:0000256" key="4">
    <source>
        <dbReference type="ARBA" id="ARBA00012564"/>
    </source>
</evidence>
<dbReference type="Pfam" id="PF11940">
    <property type="entry name" value="DUF3458"/>
    <property type="match status" value="1"/>
</dbReference>
<gene>
    <name evidence="18" type="primary">pepN</name>
    <name evidence="18" type="ORF">AU255_01390</name>
</gene>
<dbReference type="Proteomes" id="UP000191980">
    <property type="component" value="Unassembled WGS sequence"/>
</dbReference>
<dbReference type="GO" id="GO:0016285">
    <property type="term" value="F:alanyl aminopeptidase activity"/>
    <property type="evidence" value="ECO:0007669"/>
    <property type="project" value="UniProtKB-EC"/>
</dbReference>
<evidence type="ECO:0000256" key="8">
    <source>
        <dbReference type="ARBA" id="ARBA00022723"/>
    </source>
</evidence>
<dbReference type="InterPro" id="IPR037144">
    <property type="entry name" value="Peptidase_M1_pepN_C_sf"/>
</dbReference>
<dbReference type="Gene3D" id="3.30.2010.30">
    <property type="match status" value="1"/>
</dbReference>
<dbReference type="InterPro" id="IPR042097">
    <property type="entry name" value="Aminopeptidase_N-like_N_sf"/>
</dbReference>
<evidence type="ECO:0000256" key="13">
    <source>
        <dbReference type="NCBIfam" id="TIGR02414"/>
    </source>
</evidence>
<keyword evidence="19" id="KW-1185">Reference proteome</keyword>
<sequence length="879" mass="99522">MPEAKPQTIYLKNYHEPEYLIETVDLNFILEAEYARVVSRLTITHNPDNKARNAALVLLGEELTLISIALNGVTLTTSQYKLNDESLTIADVPQNTTFTLAIENTINPKANSALEGLFVSNDMLCTQCEAQGFRKITYFLDRPDVMARFTTTLIADKTLYPVLLSNGNKVAQGELIDNRHWVTWEDPFKKPCYLFALVAGQLECIEDHFTTMSGRDITLKIFVEAHDIDKCAHAMQSLKNSMRWDEVTYGREYDLDLYMIVAVGHFNMGAMENKGLNVFNTKFVLARPDTATDMDYEHIEGVIGHEYFHNWTGNRITCRDWFQLSLKEGFTVFRDQEFTADQTSKAVKRIDDVNALRTRQFAEDAGPLAHPIRPEAYIEINNFYTLTVYEKGAEVVRMIRTLLGTENFHKGADLYFQRHDGQAVTCEHFVQAMEDASNKDLSQFRRWYSQAGTPVVKVEQTYDAAKQSLTLTLSQSIPGQKNAAVLHIPVKVALFSEDGTIMDASVVDTVAINNELTLELREQTQDFIFENVPGTPILSILRGFSAPVKLQMSQPLTELAFLLRHDNDSFNRWEAGQKLTASIIFELIDTIKQGKSLSIPEILIDSFKAILEQTSPDLSYLACLLSLPAENYLAEQMPVVDVEAIHHARQFVKRSLAAHLTEQISALYLQNHQQETGELNSAAIGKRRIKNLCLDYLSQLNTDDSHQLAHNQFANAKTMTDQIAALGSIVNSENPEKQACLQQFYQQWQDEALVIDKWFSIQASSTQPDTFTVVQSLLRHSAFDLKNPNRVRSLVGAFSQANPVHYHAKNGQGYQFLADQVIALNSLNPQVASRMVSALTQWRRFDKQRQDLMKQQLERIINTDNISKDVFEIASKSLA</sequence>
<dbReference type="PANTHER" id="PTHR46322:SF1">
    <property type="entry name" value="PUROMYCIN-SENSITIVE AMINOPEPTIDASE"/>
    <property type="match status" value="1"/>
</dbReference>
<dbReference type="InterPro" id="IPR014782">
    <property type="entry name" value="Peptidase_M1_dom"/>
</dbReference>
<comment type="catalytic activity">
    <reaction evidence="1">
        <text>Release of an N-terminal amino acid, Xaa-|-Yaa- from a peptide, amide or arylamide. Xaa is preferably Ala, but may be most amino acids including Pro (slow action). When a terminal hydrophobic residue is followed by a prolyl residue, the two may be released as an intact Xaa-Pro dipeptide.</text>
        <dbReference type="EC" id="3.4.11.2"/>
    </reaction>
</comment>
<dbReference type="InterPro" id="IPR035414">
    <property type="entry name" value="Peptidase_M1_pepN_Ig-like"/>
</dbReference>
<evidence type="ECO:0000313" key="18">
    <source>
        <dbReference type="EMBL" id="OQK18646.1"/>
    </source>
</evidence>
<dbReference type="InterPro" id="IPR038438">
    <property type="entry name" value="PepN_Ig-like_sf"/>
</dbReference>
<evidence type="ECO:0000256" key="12">
    <source>
        <dbReference type="ARBA" id="ARBA00059739"/>
    </source>
</evidence>
<dbReference type="Gene3D" id="2.60.40.1840">
    <property type="match status" value="1"/>
</dbReference>
<dbReference type="RefSeq" id="WP_080523245.1">
    <property type="nucleotide sequence ID" value="NZ_LPUF01000001.1"/>
</dbReference>
<dbReference type="Gene3D" id="1.25.50.10">
    <property type="entry name" value="Peptidase M1, alanyl aminopeptidase, C-terminal domain"/>
    <property type="match status" value="1"/>
</dbReference>
<dbReference type="OrthoDB" id="100605at2"/>
<dbReference type="STRING" id="1420851.AU255_01390"/>
<dbReference type="GO" id="GO:0006508">
    <property type="term" value="P:proteolysis"/>
    <property type="evidence" value="ECO:0007669"/>
    <property type="project" value="UniProtKB-UniRule"/>
</dbReference>
<dbReference type="EC" id="3.4.11.2" evidence="4 13"/>
<evidence type="ECO:0000256" key="7">
    <source>
        <dbReference type="ARBA" id="ARBA00022670"/>
    </source>
</evidence>
<evidence type="ECO:0000256" key="6">
    <source>
        <dbReference type="ARBA" id="ARBA00022438"/>
    </source>
</evidence>
<dbReference type="InterPro" id="IPR001930">
    <property type="entry name" value="Peptidase_M1"/>
</dbReference>
<dbReference type="InterPro" id="IPR045357">
    <property type="entry name" value="Aminopeptidase_N-like_N"/>
</dbReference>
<dbReference type="InterPro" id="IPR012779">
    <property type="entry name" value="Peptidase_M1_pepN"/>
</dbReference>
<dbReference type="FunFam" id="3.30.2010.30:FF:000002">
    <property type="entry name" value="Putative aminopeptidase N"/>
    <property type="match status" value="1"/>
</dbReference>
<evidence type="ECO:0000256" key="3">
    <source>
        <dbReference type="ARBA" id="ARBA00010136"/>
    </source>
</evidence>
<keyword evidence="6 18" id="KW-0031">Aminopeptidase</keyword>
<feature type="domain" description="Peptidase M1 alanyl aminopeptidase C-terminal" evidence="16">
    <location>
        <begin position="558"/>
        <end position="879"/>
    </location>
</feature>
<comment type="caution">
    <text evidence="18">The sequence shown here is derived from an EMBL/GenBank/DDBJ whole genome shotgun (WGS) entry which is preliminary data.</text>
</comment>
<dbReference type="NCBIfam" id="TIGR02414">
    <property type="entry name" value="pepN_proteo"/>
    <property type="match status" value="1"/>
</dbReference>
<comment type="function">
    <text evidence="12">Aminopeptidase N is involved in the degradation of intracellular peptides generated by protein breakdown during normal growth as well as in response to nutrient starvation.</text>
</comment>
<dbReference type="Gene3D" id="2.60.40.1730">
    <property type="entry name" value="tricorn interacting facor f3 domain"/>
    <property type="match status" value="1"/>
</dbReference>
<keyword evidence="9" id="KW-0378">Hydrolase</keyword>
<keyword evidence="11" id="KW-0482">Metalloprotease</keyword>
<evidence type="ECO:0000256" key="5">
    <source>
        <dbReference type="ARBA" id="ARBA00015611"/>
    </source>
</evidence>
<feature type="domain" description="Aminopeptidase N-like N-terminal" evidence="17">
    <location>
        <begin position="67"/>
        <end position="194"/>
    </location>
</feature>
<dbReference type="CDD" id="cd09600">
    <property type="entry name" value="M1_APN"/>
    <property type="match status" value="1"/>
</dbReference>
<feature type="domain" description="Peptidase M1 membrane alanine aminopeptidase" evidence="14">
    <location>
        <begin position="234"/>
        <end position="447"/>
    </location>
</feature>
<dbReference type="Gene3D" id="1.10.390.10">
    <property type="entry name" value="Neutral Protease Domain 2"/>
    <property type="match status" value="1"/>
</dbReference>
<dbReference type="PANTHER" id="PTHR46322">
    <property type="entry name" value="PUROMYCIN-SENSITIVE AMINOPEPTIDASE"/>
    <property type="match status" value="1"/>
</dbReference>
<dbReference type="SUPFAM" id="SSF55486">
    <property type="entry name" value="Metalloproteases ('zincins'), catalytic domain"/>
    <property type="match status" value="1"/>
</dbReference>
<dbReference type="Pfam" id="PF17900">
    <property type="entry name" value="Peptidase_M1_N"/>
    <property type="match status" value="1"/>
</dbReference>
<dbReference type="GO" id="GO:0008237">
    <property type="term" value="F:metallopeptidase activity"/>
    <property type="evidence" value="ECO:0007669"/>
    <property type="project" value="UniProtKB-UniRule"/>
</dbReference>
<dbReference type="GO" id="GO:0008270">
    <property type="term" value="F:zinc ion binding"/>
    <property type="evidence" value="ECO:0007669"/>
    <property type="project" value="InterPro"/>
</dbReference>
<comment type="similarity">
    <text evidence="3">Belongs to the peptidase M1 family.</text>
</comment>
<dbReference type="FunFam" id="2.60.40.1730:FF:000005">
    <property type="entry name" value="Aminopeptidase N"/>
    <property type="match status" value="1"/>
</dbReference>
<accession>A0A1V8MAU1</accession>
<protein>
    <recommendedName>
        <fullName evidence="5 13">Aminopeptidase N</fullName>
        <ecNumber evidence="4 13">3.4.11.2</ecNumber>
    </recommendedName>
</protein>
<dbReference type="Pfam" id="PF01433">
    <property type="entry name" value="Peptidase_M1"/>
    <property type="match status" value="1"/>
</dbReference>
<dbReference type="EMBL" id="LPUF01000001">
    <property type="protein sequence ID" value="OQK18646.1"/>
    <property type="molecule type" value="Genomic_DNA"/>
</dbReference>
<evidence type="ECO:0000256" key="2">
    <source>
        <dbReference type="ARBA" id="ARBA00001947"/>
    </source>
</evidence>
<organism evidence="18 19">
    <name type="scientific">Methyloprofundus sedimenti</name>
    <dbReference type="NCBI Taxonomy" id="1420851"/>
    <lineage>
        <taxon>Bacteria</taxon>
        <taxon>Pseudomonadati</taxon>
        <taxon>Pseudomonadota</taxon>
        <taxon>Gammaproteobacteria</taxon>
        <taxon>Methylococcales</taxon>
        <taxon>Methylococcaceae</taxon>
        <taxon>Methyloprofundus</taxon>
    </lineage>
</organism>
<dbReference type="Pfam" id="PF17432">
    <property type="entry name" value="DUF3458_C"/>
    <property type="match status" value="1"/>
</dbReference>
<dbReference type="SUPFAM" id="SSF63737">
    <property type="entry name" value="Leukotriene A4 hydrolase N-terminal domain"/>
    <property type="match status" value="1"/>
</dbReference>
<keyword evidence="10" id="KW-0862">Zinc</keyword>
<comment type="cofactor">
    <cofactor evidence="2">
        <name>Zn(2+)</name>
        <dbReference type="ChEBI" id="CHEBI:29105"/>
    </cofactor>
</comment>
<evidence type="ECO:0000256" key="9">
    <source>
        <dbReference type="ARBA" id="ARBA00022801"/>
    </source>
</evidence>
<evidence type="ECO:0000259" key="15">
    <source>
        <dbReference type="Pfam" id="PF11940"/>
    </source>
</evidence>
<evidence type="ECO:0000259" key="14">
    <source>
        <dbReference type="Pfam" id="PF01433"/>
    </source>
</evidence>
<dbReference type="PRINTS" id="PR00756">
    <property type="entry name" value="ALADIPTASE"/>
</dbReference>
<keyword evidence="8" id="KW-0479">Metal-binding</keyword>
<proteinExistence type="inferred from homology"/>
<dbReference type="InterPro" id="IPR027268">
    <property type="entry name" value="Peptidase_M4/M1_CTD_sf"/>
</dbReference>
<dbReference type="AlphaFoldDB" id="A0A1V8MAU1"/>
<feature type="domain" description="Peptidase M1 alanyl aminopeptidase Ig-like fold" evidence="15">
    <location>
        <begin position="452"/>
        <end position="552"/>
    </location>
</feature>
<name>A0A1V8MAU1_9GAMM</name>
<evidence type="ECO:0000313" key="19">
    <source>
        <dbReference type="Proteomes" id="UP000191980"/>
    </source>
</evidence>
<dbReference type="FunFam" id="1.10.390.10:FF:000002">
    <property type="entry name" value="Aminopeptidase N"/>
    <property type="match status" value="1"/>
</dbReference>
<evidence type="ECO:0000256" key="11">
    <source>
        <dbReference type="ARBA" id="ARBA00023049"/>
    </source>
</evidence>
<evidence type="ECO:0000256" key="1">
    <source>
        <dbReference type="ARBA" id="ARBA00000098"/>
    </source>
</evidence>
<evidence type="ECO:0000259" key="16">
    <source>
        <dbReference type="Pfam" id="PF17432"/>
    </source>
</evidence>
<keyword evidence="7" id="KW-0645">Protease</keyword>
<dbReference type="InterPro" id="IPR024601">
    <property type="entry name" value="Peptidase_M1_pepN_C"/>
</dbReference>
<evidence type="ECO:0000256" key="10">
    <source>
        <dbReference type="ARBA" id="ARBA00022833"/>
    </source>
</evidence>
<reference evidence="18 19" key="1">
    <citation type="submission" date="2015-12" db="EMBL/GenBank/DDBJ databases">
        <authorList>
            <person name="Shamseldin A."/>
            <person name="Moawad H."/>
            <person name="Abd El-Rahim W.M."/>
            <person name="Sadowsky M.J."/>
        </authorList>
    </citation>
    <scope>NUCLEOTIDE SEQUENCE [LARGE SCALE GENOMIC DNA]</scope>
    <source>
        <strain evidence="18 19">WF1</strain>
    </source>
</reference>
<evidence type="ECO:0000259" key="17">
    <source>
        <dbReference type="Pfam" id="PF17900"/>
    </source>
</evidence>